<evidence type="ECO:0000313" key="7">
    <source>
        <dbReference type="Proteomes" id="UP000015104"/>
    </source>
</evidence>
<dbReference type="PROSITE" id="PS00135">
    <property type="entry name" value="TRYPSIN_SER"/>
    <property type="match status" value="1"/>
</dbReference>
<dbReference type="InterPro" id="IPR033116">
    <property type="entry name" value="TRYPSIN_SER"/>
</dbReference>
<dbReference type="PRINTS" id="PR00722">
    <property type="entry name" value="CHYMOTRYPSIN"/>
</dbReference>
<organism evidence="6 7">
    <name type="scientific">Tetranychus urticae</name>
    <name type="common">Two-spotted spider mite</name>
    <dbReference type="NCBI Taxonomy" id="32264"/>
    <lineage>
        <taxon>Eukaryota</taxon>
        <taxon>Metazoa</taxon>
        <taxon>Ecdysozoa</taxon>
        <taxon>Arthropoda</taxon>
        <taxon>Chelicerata</taxon>
        <taxon>Arachnida</taxon>
        <taxon>Acari</taxon>
        <taxon>Acariformes</taxon>
        <taxon>Trombidiformes</taxon>
        <taxon>Prostigmata</taxon>
        <taxon>Eleutherengona</taxon>
        <taxon>Raphignathae</taxon>
        <taxon>Tetranychoidea</taxon>
        <taxon>Tetranychidae</taxon>
        <taxon>Tetranychus</taxon>
    </lineage>
</organism>
<gene>
    <name evidence="6" type="primary">107361692</name>
</gene>
<dbReference type="InterPro" id="IPR001254">
    <property type="entry name" value="Trypsin_dom"/>
</dbReference>
<keyword evidence="3" id="KW-0378">Hydrolase</keyword>
<sequence length="298" mass="33400">MMIFHTILVMVLYSNLVSSTDIEDSTEQYERVAKGSPVPEGAYPFFVSIQKPDPNSTTGYTHRCGGSLISAQFVVTAAHCLVDTEHVREYRVLPNYRNTPFIHPTDRTFKIPYHVIHPGYNLTGPKNIKHDIAVLLLDQPDPRPNAIIRLPFVEIPLQEPVTLIGFGKIETQAYPGALRSAVLFRKSDQECVAENKGIHYFPVFNLCTSNVNGSGSCFGDSGGPLFLTVDNIHYIQGVVASSYPPCGSYHITNFASVFGHMDFIHQAISYLNFFNQISNQHNKGQFQMKEVKEMQNKE</sequence>
<dbReference type="Gene3D" id="2.40.10.10">
    <property type="entry name" value="Trypsin-like serine proteases"/>
    <property type="match status" value="1"/>
</dbReference>
<dbReference type="HOGENOM" id="CLU_006842_6_0_1"/>
<keyword evidence="4" id="KW-0732">Signal</keyword>
<dbReference type="InterPro" id="IPR018114">
    <property type="entry name" value="TRYPSIN_HIS"/>
</dbReference>
<dbReference type="InterPro" id="IPR009003">
    <property type="entry name" value="Peptidase_S1_PA"/>
</dbReference>
<dbReference type="AlphaFoldDB" id="T1K8T6"/>
<dbReference type="PROSITE" id="PS00134">
    <property type="entry name" value="TRYPSIN_HIS"/>
    <property type="match status" value="1"/>
</dbReference>
<dbReference type="EnsemblMetazoa" id="tetur07g02530.1">
    <property type="protein sequence ID" value="tetur07g02530.1"/>
    <property type="gene ID" value="tetur07g02530"/>
</dbReference>
<evidence type="ECO:0000313" key="6">
    <source>
        <dbReference type="EnsemblMetazoa" id="tetur07g02530.1"/>
    </source>
</evidence>
<dbReference type="KEGG" id="tut:107361692"/>
<keyword evidence="3" id="KW-0720">Serine protease</keyword>
<dbReference type="InterPro" id="IPR043504">
    <property type="entry name" value="Peptidase_S1_PA_chymotrypsin"/>
</dbReference>
<dbReference type="InterPro" id="IPR001314">
    <property type="entry name" value="Peptidase_S1A"/>
</dbReference>
<evidence type="ECO:0000259" key="5">
    <source>
        <dbReference type="PROSITE" id="PS50240"/>
    </source>
</evidence>
<dbReference type="GO" id="GO:0006508">
    <property type="term" value="P:proteolysis"/>
    <property type="evidence" value="ECO:0007669"/>
    <property type="project" value="UniProtKB-KW"/>
</dbReference>
<dbReference type="GO" id="GO:0004252">
    <property type="term" value="F:serine-type endopeptidase activity"/>
    <property type="evidence" value="ECO:0007669"/>
    <property type="project" value="InterPro"/>
</dbReference>
<dbReference type="OrthoDB" id="10061449at2759"/>
<keyword evidence="1" id="KW-1015">Disulfide bond</keyword>
<feature type="chain" id="PRO_5004581153" description="Peptidase S1 domain-containing protein" evidence="4">
    <location>
        <begin position="20"/>
        <end position="298"/>
    </location>
</feature>
<reference evidence="7" key="1">
    <citation type="submission" date="2011-08" db="EMBL/GenBank/DDBJ databases">
        <authorList>
            <person name="Rombauts S."/>
        </authorList>
    </citation>
    <scope>NUCLEOTIDE SEQUENCE</scope>
    <source>
        <strain evidence="7">London</strain>
    </source>
</reference>
<feature type="signal peptide" evidence="4">
    <location>
        <begin position="1"/>
        <end position="19"/>
    </location>
</feature>
<reference evidence="6" key="2">
    <citation type="submission" date="2015-06" db="UniProtKB">
        <authorList>
            <consortium name="EnsemblMetazoa"/>
        </authorList>
    </citation>
    <scope>IDENTIFICATION</scope>
</reference>
<name>T1K8T6_TETUR</name>
<dbReference type="PROSITE" id="PS50240">
    <property type="entry name" value="TRYPSIN_DOM"/>
    <property type="match status" value="1"/>
</dbReference>
<keyword evidence="3" id="KW-0645">Protease</keyword>
<dbReference type="Pfam" id="PF00089">
    <property type="entry name" value="Trypsin"/>
    <property type="match status" value="1"/>
</dbReference>
<evidence type="ECO:0000256" key="4">
    <source>
        <dbReference type="SAM" id="SignalP"/>
    </source>
</evidence>
<dbReference type="STRING" id="32264.T1K8T6"/>
<dbReference type="SUPFAM" id="SSF50494">
    <property type="entry name" value="Trypsin-like serine proteases"/>
    <property type="match status" value="1"/>
</dbReference>
<dbReference type="PANTHER" id="PTHR24256">
    <property type="entry name" value="TRYPTASE-RELATED"/>
    <property type="match status" value="1"/>
</dbReference>
<dbReference type="Proteomes" id="UP000015104">
    <property type="component" value="Unassembled WGS sequence"/>
</dbReference>
<protein>
    <recommendedName>
        <fullName evidence="5">Peptidase S1 domain-containing protein</fullName>
    </recommendedName>
</protein>
<keyword evidence="7" id="KW-1185">Reference proteome</keyword>
<dbReference type="SMART" id="SM00020">
    <property type="entry name" value="Tryp_SPc"/>
    <property type="match status" value="1"/>
</dbReference>
<dbReference type="eggNOG" id="KOG3627">
    <property type="taxonomic scope" value="Eukaryota"/>
</dbReference>
<feature type="domain" description="Peptidase S1" evidence="5">
    <location>
        <begin position="32"/>
        <end position="269"/>
    </location>
</feature>
<dbReference type="InterPro" id="IPR051487">
    <property type="entry name" value="Ser/Thr_Proteases_Immune/Dev"/>
</dbReference>
<evidence type="ECO:0000256" key="2">
    <source>
        <dbReference type="ARBA" id="ARBA00024195"/>
    </source>
</evidence>
<dbReference type="CDD" id="cd00190">
    <property type="entry name" value="Tryp_SPc"/>
    <property type="match status" value="1"/>
</dbReference>
<accession>T1K8T6</accession>
<proteinExistence type="inferred from homology"/>
<dbReference type="EMBL" id="CAEY01001881">
    <property type="status" value="NOT_ANNOTATED_CDS"/>
    <property type="molecule type" value="Genomic_DNA"/>
</dbReference>
<dbReference type="OMA" id="QADNICH"/>
<comment type="similarity">
    <text evidence="2">Belongs to the peptidase S1 family. CLIP subfamily.</text>
</comment>
<evidence type="ECO:0000256" key="1">
    <source>
        <dbReference type="ARBA" id="ARBA00023157"/>
    </source>
</evidence>
<evidence type="ECO:0000256" key="3">
    <source>
        <dbReference type="RuleBase" id="RU363034"/>
    </source>
</evidence>